<feature type="domain" description="Transcriptional repressor PaaX-like C-terminal" evidence="1">
    <location>
        <begin position="187"/>
        <end position="262"/>
    </location>
</feature>
<protein>
    <submittedName>
        <fullName evidence="3">Uncharacterized protein</fullName>
    </submittedName>
</protein>
<evidence type="ECO:0000259" key="2">
    <source>
        <dbReference type="Pfam" id="PF20803"/>
    </source>
</evidence>
<organism evidence="3 4">
    <name type="scientific">Pontiella desulfatans</name>
    <dbReference type="NCBI Taxonomy" id="2750659"/>
    <lineage>
        <taxon>Bacteria</taxon>
        <taxon>Pseudomonadati</taxon>
        <taxon>Kiritimatiellota</taxon>
        <taxon>Kiritimatiellia</taxon>
        <taxon>Kiritimatiellales</taxon>
        <taxon>Pontiellaceae</taxon>
        <taxon>Pontiella</taxon>
    </lineage>
</organism>
<dbReference type="PANTHER" id="PTHR30319:SF1">
    <property type="entry name" value="TRANSCRIPTIONAL REPRESSOR PAAX"/>
    <property type="match status" value="1"/>
</dbReference>
<feature type="domain" description="Transcriptional repressor PaaX-like central Cas2-like" evidence="2">
    <location>
        <begin position="102"/>
        <end position="179"/>
    </location>
</feature>
<reference evidence="3 4" key="1">
    <citation type="submission" date="2019-04" db="EMBL/GenBank/DDBJ databases">
        <authorList>
            <person name="Van Vliet M D."/>
        </authorList>
    </citation>
    <scope>NUCLEOTIDE SEQUENCE [LARGE SCALE GENOMIC DNA]</scope>
    <source>
        <strain evidence="3 4">F1</strain>
    </source>
</reference>
<dbReference type="AlphaFoldDB" id="A0A6C2U490"/>
<dbReference type="InterPro" id="IPR013225">
    <property type="entry name" value="PaaX_C"/>
</dbReference>
<name>A0A6C2U490_PONDE</name>
<dbReference type="Pfam" id="PF08223">
    <property type="entry name" value="PaaX_C"/>
    <property type="match status" value="1"/>
</dbReference>
<dbReference type="GO" id="GO:0006351">
    <property type="term" value="P:DNA-templated transcription"/>
    <property type="evidence" value="ECO:0007669"/>
    <property type="project" value="TreeGrafter"/>
</dbReference>
<dbReference type="EMBL" id="CAAHFG010000002">
    <property type="protein sequence ID" value="VGO14715.1"/>
    <property type="molecule type" value="Genomic_DNA"/>
</dbReference>
<evidence type="ECO:0000313" key="3">
    <source>
        <dbReference type="EMBL" id="VGO14715.1"/>
    </source>
</evidence>
<proteinExistence type="predicted"/>
<dbReference type="Pfam" id="PF20803">
    <property type="entry name" value="PaaX_M"/>
    <property type="match status" value="1"/>
</dbReference>
<evidence type="ECO:0000259" key="1">
    <source>
        <dbReference type="Pfam" id="PF08223"/>
    </source>
</evidence>
<dbReference type="PANTHER" id="PTHR30319">
    <property type="entry name" value="PHENYLACETIC ACID REGULATOR-RELATED TRANSCRIPTIONAL REPRESSOR"/>
    <property type="match status" value="1"/>
</dbReference>
<dbReference type="Proteomes" id="UP000366872">
    <property type="component" value="Unassembled WGS sequence"/>
</dbReference>
<gene>
    <name evidence="3" type="ORF">PDESU_03283</name>
</gene>
<dbReference type="InterPro" id="IPR048846">
    <property type="entry name" value="PaaX-like_central"/>
</dbReference>
<dbReference type="Gene3D" id="3.30.70.2650">
    <property type="match status" value="1"/>
</dbReference>
<evidence type="ECO:0000313" key="4">
    <source>
        <dbReference type="Proteomes" id="UP000366872"/>
    </source>
</evidence>
<keyword evidence="4" id="KW-1185">Reference proteome</keyword>
<sequence length="273" mass="31771">MKWVRFHHPDISIPVVRRKIALELMEMLQLSALFMTRGGWAVLNRSCYPDKKAYRNATYRLRKAGLVVHRKEEGPEIPRLELTPAAKESLPAYFNPEARWDKKWNTIWYMLVYDVPEADRPYRDVLRRFLKQERLGCLQQSVWVTPRDIRPQFDDLVKAAAVDSFAFLFESRTVLGLPNSRVADQAWNLDRLYDIQRRYCETTEQNLDLLAGSCSDEEVGALMRLALEAFHSAFAEDPLLPSVLLPRNYQGRRAWELHCRMMSAIGQRLGASN</sequence>
<dbReference type="RefSeq" id="WP_136080349.1">
    <property type="nucleotide sequence ID" value="NZ_CAAHFG010000002.1"/>
</dbReference>
<accession>A0A6C2U490</accession>